<dbReference type="EMBL" id="LMVH01000001">
    <property type="protein sequence ID" value="KUL99020.1"/>
    <property type="molecule type" value="Genomic_DNA"/>
</dbReference>
<dbReference type="OrthoDB" id="9814725at2"/>
<gene>
    <name evidence="1" type="ORF">RO03_05690</name>
</gene>
<comment type="caution">
    <text evidence="1">The sequence shown here is derived from an EMBL/GenBank/DDBJ whole genome shotgun (WGS) entry which is preliminary data.</text>
</comment>
<dbReference type="AlphaFoldDB" id="A0A0X3Y1Y3"/>
<dbReference type="Gene3D" id="3.10.450.40">
    <property type="match status" value="1"/>
</dbReference>
<evidence type="ECO:0000313" key="1">
    <source>
        <dbReference type="EMBL" id="KUL99020.1"/>
    </source>
</evidence>
<sequence>MEIYIDSSKERNYKFLKNRTDEIIQNIENIISRIRGNVVLAREKGINFNYIDEPMEIINAQIIADCMEEIEKEEPRFNVDEIKILENQELAKIKIVVIGDVKDG</sequence>
<protein>
    <submittedName>
        <fullName evidence="1">Uncharacterized protein</fullName>
    </submittedName>
</protein>
<dbReference type="RefSeq" id="WP_029491625.1">
    <property type="nucleotide sequence ID" value="NZ_LMVH01000001.1"/>
</dbReference>
<evidence type="ECO:0000313" key="2">
    <source>
        <dbReference type="Proteomes" id="UP000054800"/>
    </source>
</evidence>
<name>A0A0X3Y1Y3_FUSNC</name>
<reference evidence="1 2" key="1">
    <citation type="submission" date="2015-10" db="EMBL/GenBank/DDBJ databases">
        <authorList>
            <person name="Gilbert D.G."/>
        </authorList>
    </citation>
    <scope>NUCLEOTIDE SEQUENCE [LARGE SCALE GENOMIC DNA]</scope>
    <source>
        <strain evidence="1 2">ChDC F311</strain>
    </source>
</reference>
<dbReference type="GeneID" id="60659852"/>
<dbReference type="Proteomes" id="UP000054800">
    <property type="component" value="Unassembled WGS sequence"/>
</dbReference>
<accession>A0A0X3Y1Y3</accession>
<organism evidence="1 2">
    <name type="scientific">Fusobacterium nucleatum subsp. nucleatum</name>
    <dbReference type="NCBI Taxonomy" id="76856"/>
    <lineage>
        <taxon>Bacteria</taxon>
        <taxon>Fusobacteriati</taxon>
        <taxon>Fusobacteriota</taxon>
        <taxon>Fusobacteriia</taxon>
        <taxon>Fusobacteriales</taxon>
        <taxon>Fusobacteriaceae</taxon>
        <taxon>Fusobacterium</taxon>
    </lineage>
</organism>
<proteinExistence type="predicted"/>
<dbReference type="SUPFAM" id="SSF160719">
    <property type="entry name" value="gpW/gp25-like"/>
    <property type="match status" value="1"/>
</dbReference>